<dbReference type="KEGG" id="cheb:HH215_11330"/>
<dbReference type="Proteomes" id="UP000502248">
    <property type="component" value="Chromosome"/>
</dbReference>
<dbReference type="InterPro" id="IPR014203">
    <property type="entry name" value="Spore_V_AC"/>
</dbReference>
<dbReference type="NCBIfam" id="TIGR02838">
    <property type="entry name" value="spore_V_AC"/>
    <property type="match status" value="1"/>
</dbReference>
<proteinExistence type="predicted"/>
<dbReference type="PANTHER" id="PTHR38450:SF1">
    <property type="entry name" value="STAGE V SPORULATION PROTEIN AC"/>
    <property type="match status" value="1"/>
</dbReference>
<accession>A0A7Z2ZRI7</accession>
<evidence type="ECO:0000313" key="2">
    <source>
        <dbReference type="EMBL" id="QJD88102.1"/>
    </source>
</evidence>
<gene>
    <name evidence="2" type="primary">spoVAC</name>
    <name evidence="2" type="ORF">HH215_11330</name>
</gene>
<feature type="transmembrane region" description="Helical" evidence="1">
    <location>
        <begin position="53"/>
        <end position="75"/>
    </location>
</feature>
<name>A0A7Z2ZRI7_9BACL</name>
<organism evidence="2 3">
    <name type="scientific">Cohnella herbarum</name>
    <dbReference type="NCBI Taxonomy" id="2728023"/>
    <lineage>
        <taxon>Bacteria</taxon>
        <taxon>Bacillati</taxon>
        <taxon>Bacillota</taxon>
        <taxon>Bacilli</taxon>
        <taxon>Bacillales</taxon>
        <taxon>Paenibacillaceae</taxon>
        <taxon>Cohnella</taxon>
    </lineage>
</organism>
<protein>
    <submittedName>
        <fullName evidence="2">Stage V sporulation protein AC</fullName>
    </submittedName>
</protein>
<evidence type="ECO:0000256" key="1">
    <source>
        <dbReference type="SAM" id="Phobius"/>
    </source>
</evidence>
<dbReference type="AlphaFoldDB" id="A0A7Z2ZRI7"/>
<feature type="transmembrane region" description="Helical" evidence="1">
    <location>
        <begin position="151"/>
        <end position="170"/>
    </location>
</feature>
<keyword evidence="1" id="KW-0472">Membrane</keyword>
<dbReference type="InterPro" id="IPR005562">
    <property type="entry name" value="SpoVA"/>
</dbReference>
<sequence length="180" mass="19044">MSQFPLEVVFLAVKSAGRGNRPYKPVSMSSKEYQAFAKAREPSRSVWTNCLKAFLVGGIICTIGQGVTEFFIAVFHMSSKDASNPTVAIMILLSVILTSMGVYDKIAQWAGAGSAVPVTGFANSMASAAIEHRAEGLVLGVGSNMFKLAGSVIVFGVVAAFVIGIIYWVFGIGAWHDTTG</sequence>
<feature type="transmembrane region" description="Helical" evidence="1">
    <location>
        <begin position="87"/>
        <end position="103"/>
    </location>
</feature>
<keyword evidence="1" id="KW-1133">Transmembrane helix</keyword>
<dbReference type="PANTHER" id="PTHR38450">
    <property type="entry name" value="STAGE V SPORULATION PROTEIN AC-RELATED"/>
    <property type="match status" value="1"/>
</dbReference>
<keyword evidence="1" id="KW-0812">Transmembrane</keyword>
<reference evidence="2 3" key="1">
    <citation type="submission" date="2020-04" db="EMBL/GenBank/DDBJ databases">
        <title>Genome sequencing of novel species.</title>
        <authorList>
            <person name="Heo J."/>
            <person name="Kim S.-J."/>
            <person name="Kim J.-S."/>
            <person name="Hong S.-B."/>
            <person name="Kwon S.-W."/>
        </authorList>
    </citation>
    <scope>NUCLEOTIDE SEQUENCE [LARGE SCALE GENOMIC DNA]</scope>
    <source>
        <strain evidence="2 3">MFER-1</strain>
    </source>
</reference>
<dbReference type="EMBL" id="CP051680">
    <property type="protein sequence ID" value="QJD88102.1"/>
    <property type="molecule type" value="Genomic_DNA"/>
</dbReference>
<dbReference type="Pfam" id="PF03862">
    <property type="entry name" value="SpoVAC_SpoVAEB"/>
    <property type="match status" value="1"/>
</dbReference>
<evidence type="ECO:0000313" key="3">
    <source>
        <dbReference type="Proteomes" id="UP000502248"/>
    </source>
</evidence>
<keyword evidence="3" id="KW-1185">Reference proteome</keyword>